<keyword evidence="2" id="KW-1185">Reference proteome</keyword>
<gene>
    <name evidence="1" type="ORF">QAD02_021483</name>
</gene>
<organism evidence="1 2">
    <name type="scientific">Eretmocerus hayati</name>
    <dbReference type="NCBI Taxonomy" id="131215"/>
    <lineage>
        <taxon>Eukaryota</taxon>
        <taxon>Metazoa</taxon>
        <taxon>Ecdysozoa</taxon>
        <taxon>Arthropoda</taxon>
        <taxon>Hexapoda</taxon>
        <taxon>Insecta</taxon>
        <taxon>Pterygota</taxon>
        <taxon>Neoptera</taxon>
        <taxon>Endopterygota</taxon>
        <taxon>Hymenoptera</taxon>
        <taxon>Apocrita</taxon>
        <taxon>Proctotrupomorpha</taxon>
        <taxon>Chalcidoidea</taxon>
        <taxon>Aphelinidae</taxon>
        <taxon>Aphelininae</taxon>
        <taxon>Eretmocerus</taxon>
    </lineage>
</organism>
<dbReference type="EMBL" id="CM056741">
    <property type="protein sequence ID" value="KAJ8685690.1"/>
    <property type="molecule type" value="Genomic_DNA"/>
</dbReference>
<sequence>MASEICKEIDVDDSSEDFIRSFFQDWNKDDSPGMSQCNSEEFLKQLAEKFMAELEKLKNNGPTAASWVQYFECVMLILQFVETERTGNWPLHLQTIEKMLPIFHAAGHFAYAKSAQIYLQDMANLELSMDPEEFQQFVDGFSTVHKSDEGPCGVWADMIIEQTLDRFFGIDLNHGRARYLMGMPAAFSSMESFENYVGVQSASSEQHVELREGRMKRDQADLEKLKFWLDHHKPFEPRTSLISLSTGIVGDPSFNCPKRLNQTSGRSLNGQFISNDQSKSIDVRILFQRLAIVFNGNEGKTKEAFAYELAPYPLCLFDEHGLMRGNTKSDLYKLCKTSLCSAEFLSTLRNVTDGGWLLHQVVWSHSKTYPGIMEIYLRYILKHFGSDAVVVFDGYSRDIIGTKFYERYRRTERSIAPDVAISASNMVNVHREHFLSNVANKYQFVQLLSSYLSQNHIQGKIALGDAVH</sequence>
<reference evidence="1" key="1">
    <citation type="submission" date="2023-04" db="EMBL/GenBank/DDBJ databases">
        <title>A chromosome-level genome assembly of the parasitoid wasp Eretmocerus hayati.</title>
        <authorList>
            <person name="Zhong Y."/>
            <person name="Liu S."/>
            <person name="Liu Y."/>
        </authorList>
    </citation>
    <scope>NUCLEOTIDE SEQUENCE</scope>
    <source>
        <strain evidence="1">ZJU_SS_LIU_2023</strain>
    </source>
</reference>
<protein>
    <submittedName>
        <fullName evidence="1">Uncharacterized protein</fullName>
    </submittedName>
</protein>
<accession>A0ACC2PQ29</accession>
<evidence type="ECO:0000313" key="1">
    <source>
        <dbReference type="EMBL" id="KAJ8685690.1"/>
    </source>
</evidence>
<proteinExistence type="predicted"/>
<dbReference type="Proteomes" id="UP001239111">
    <property type="component" value="Chromosome 1"/>
</dbReference>
<evidence type="ECO:0000313" key="2">
    <source>
        <dbReference type="Proteomes" id="UP001239111"/>
    </source>
</evidence>
<name>A0ACC2PQ29_9HYME</name>
<comment type="caution">
    <text evidence="1">The sequence shown here is derived from an EMBL/GenBank/DDBJ whole genome shotgun (WGS) entry which is preliminary data.</text>
</comment>